<evidence type="ECO:0000256" key="1">
    <source>
        <dbReference type="ARBA" id="ARBA00006464"/>
    </source>
</evidence>
<keyword evidence="5" id="KW-0808">Transferase</keyword>
<evidence type="ECO:0000313" key="6">
    <source>
        <dbReference type="Proteomes" id="UP000503018"/>
    </source>
</evidence>
<proteinExistence type="inferred from homology"/>
<protein>
    <submittedName>
        <fullName evidence="5">WecB/TagA/CpsF family glycosyltransferase</fullName>
    </submittedName>
</protein>
<keyword evidence="3" id="KW-1133">Transmembrane helix</keyword>
<evidence type="ECO:0000313" key="5">
    <source>
        <dbReference type="EMBL" id="QJQ33498.1"/>
    </source>
</evidence>
<dbReference type="NCBIfam" id="TIGR00696">
    <property type="entry name" value="wecG_tagA_cpsF"/>
    <property type="match status" value="1"/>
</dbReference>
<keyword evidence="3" id="KW-0812">Transmembrane</keyword>
<evidence type="ECO:0000256" key="2">
    <source>
        <dbReference type="ARBA" id="ARBA00023169"/>
    </source>
</evidence>
<dbReference type="Pfam" id="PF02397">
    <property type="entry name" value="Bac_transf"/>
    <property type="match status" value="1"/>
</dbReference>
<dbReference type="Proteomes" id="UP000503018">
    <property type="component" value="Chromosome"/>
</dbReference>
<gene>
    <name evidence="5" type="ORF">GV829_01340</name>
</gene>
<name>A0A6M4AWH7_9SPHN</name>
<dbReference type="GO" id="GO:0000271">
    <property type="term" value="P:polysaccharide biosynthetic process"/>
    <property type="evidence" value="ECO:0007669"/>
    <property type="project" value="UniProtKB-KW"/>
</dbReference>
<keyword evidence="6" id="KW-1185">Reference proteome</keyword>
<dbReference type="PANTHER" id="PTHR30576:SF10">
    <property type="entry name" value="SLL5057 PROTEIN"/>
    <property type="match status" value="1"/>
</dbReference>
<dbReference type="InterPro" id="IPR004629">
    <property type="entry name" value="WecG_TagA_CpsF"/>
</dbReference>
<sequence>MPFLKAQVLQSDAIDSAGSSATANRLRFDRGRFFTVPSDALDAREPTRLFGLPLVNADPEEAAHALVERAAAGSRCTIAFINAHCINILATDPAYGRALSQADALLPDGSGLNIAARMAGKKIDHNLNGTDLFPMLCREAAAQEQGLFLLGGQPGVATAASATMRQIVPGLDICGTQHGFFSADDDAKIIERINASGASILLVGLGVPHQEQWIARHRAQINAPVVLGVGGLFDYYSYRIPRAPQWMRAIGQEWIWRLMQEPRRMAGRYLIGNPLFIGRAIAHAWEARGHAERYAAASKRSLDLAIALCACVLLGPLFAALCLLITLDDRGPVFFRQTRIGANGKPFKMWKFRSMAVDAERRRAELLAKSERDGVCFKMKRDPRITRVGGWLRRLSLDELPQLFNVLRGEMSIVGPRPALPQEVLSYDERARRRLQGAPGLTCSWQVSGRAEIPFDQQVEMDIAYLERRSLVGDIALIAKTVPAVVSGRGAY</sequence>
<dbReference type="CDD" id="cd06533">
    <property type="entry name" value="Glyco_transf_WecG_TagA"/>
    <property type="match status" value="1"/>
</dbReference>
<accession>A0A6M4AWH7</accession>
<dbReference type="Pfam" id="PF03808">
    <property type="entry name" value="Glyco_tran_WecG"/>
    <property type="match status" value="1"/>
</dbReference>
<feature type="transmembrane region" description="Helical" evidence="3">
    <location>
        <begin position="305"/>
        <end position="327"/>
    </location>
</feature>
<dbReference type="AlphaFoldDB" id="A0A6M4AWH7"/>
<dbReference type="KEGG" id="slan:GV829_01340"/>
<evidence type="ECO:0000259" key="4">
    <source>
        <dbReference type="Pfam" id="PF02397"/>
    </source>
</evidence>
<keyword evidence="2" id="KW-0270">Exopolysaccharide synthesis</keyword>
<feature type="domain" description="Bacterial sugar transferase" evidence="4">
    <location>
        <begin position="299"/>
        <end position="486"/>
    </location>
</feature>
<evidence type="ECO:0000256" key="3">
    <source>
        <dbReference type="SAM" id="Phobius"/>
    </source>
</evidence>
<dbReference type="GO" id="GO:0016780">
    <property type="term" value="F:phosphotransferase activity, for other substituted phosphate groups"/>
    <property type="evidence" value="ECO:0007669"/>
    <property type="project" value="TreeGrafter"/>
</dbReference>
<reference evidence="5 6" key="1">
    <citation type="submission" date="2020-01" db="EMBL/GenBank/DDBJ databases">
        <title>Sphingomonas sp. strain CSW-10.</title>
        <authorList>
            <person name="Chen W.-M."/>
        </authorList>
    </citation>
    <scope>NUCLEOTIDE SEQUENCE [LARGE SCALE GENOMIC DNA]</scope>
    <source>
        <strain evidence="5 6">CSW-10</strain>
    </source>
</reference>
<dbReference type="PANTHER" id="PTHR30576">
    <property type="entry name" value="COLANIC BIOSYNTHESIS UDP-GLUCOSE LIPID CARRIER TRANSFERASE"/>
    <property type="match status" value="1"/>
</dbReference>
<comment type="similarity">
    <text evidence="1">Belongs to the bacterial sugar transferase family.</text>
</comment>
<organism evidence="5 6">
    <name type="scientific">Sphingomonas lacunae</name>
    <dbReference type="NCBI Taxonomy" id="2698828"/>
    <lineage>
        <taxon>Bacteria</taxon>
        <taxon>Pseudomonadati</taxon>
        <taxon>Pseudomonadota</taxon>
        <taxon>Alphaproteobacteria</taxon>
        <taxon>Sphingomonadales</taxon>
        <taxon>Sphingomonadaceae</taxon>
        <taxon>Sphingomonas</taxon>
    </lineage>
</organism>
<dbReference type="EMBL" id="CP053015">
    <property type="protein sequence ID" value="QJQ33498.1"/>
    <property type="molecule type" value="Genomic_DNA"/>
</dbReference>
<dbReference type="InterPro" id="IPR003362">
    <property type="entry name" value="Bact_transf"/>
</dbReference>
<keyword evidence="3" id="KW-0472">Membrane</keyword>